<dbReference type="GO" id="GO:0003676">
    <property type="term" value="F:nucleic acid binding"/>
    <property type="evidence" value="ECO:0007669"/>
    <property type="project" value="InterPro"/>
</dbReference>
<evidence type="ECO:0000313" key="2">
    <source>
        <dbReference type="EMBL" id="CAA7040352.1"/>
    </source>
</evidence>
<dbReference type="GO" id="GO:0004523">
    <property type="term" value="F:RNA-DNA hybrid ribonuclease activity"/>
    <property type="evidence" value="ECO:0007669"/>
    <property type="project" value="InterPro"/>
</dbReference>
<dbReference type="InterPro" id="IPR044730">
    <property type="entry name" value="RNase_H-like_dom_plant"/>
</dbReference>
<dbReference type="InterPro" id="IPR012337">
    <property type="entry name" value="RNaseH-like_sf"/>
</dbReference>
<dbReference type="Pfam" id="PF03372">
    <property type="entry name" value="Exo_endo_phos"/>
    <property type="match status" value="1"/>
</dbReference>
<sequence>MKHLPQVEFSSRFLVPPHSPGGGGLALYWKSHITLSISSSCDKFIEASITYKGKTFLTSFVYGEPNHTKRKAIWEEITSKHLGRDVPWFLTGDFNDILDRCEKTGGPQRAEGTFGEFRAFISQNELYDLPHSGNYLSWRGVRETHLVHCRLDRALSNGLWAENYPSSRSYYLEFEGSDHRPILSILEPHLKKKKGIFRYDRSMKDNQEITEIVTTAWNLSETAPVMQRITNCRKAISKWNLEHHINSQEVIKREKANLELAMASSIPNHLRLVEINQNLKAAYQKEEMYWRQRSRTLWLSLGDKNSGYFHAITRGRTAINKLAIIEDSNGVVVYEEDKIIKVISSYFQDLFISRSPQCVETVEKALEPCITQEMNEALTAQPTSIEIKAAMFSINPDKAPGPDGFSAGFFQTNWLVMGPKIIEEVHEIFEQGSFPNSINSTYIRLIPKILSPKSVAEYRPIALCNVYYKVISKILTRRLQPLLPSIISENQTAFVPQRAILDNVLITHENLHYLKNSGATIHCSMAVKTDMTKAYDRLEWSFIVAVMERMGFHAKWINWIFQCISTVSYAFLVNGAAQGRVIPQRGIRQGDPLSPFIFILCGEVLSGLCKKAQSDGSLPGISVSRQSPKINHLLFADDTMFFTRTNQRSCETLHTILKEYEDASGQQVSLPKSSITFSKKTQPEIRARVKQTLGIEKEGGQGKYLGLPESFGRKKKDLFTLIVDRIRQRSIKYSSRFLSNAGKMTMIKSVLSAIPTYAMSCFKLPAGLCKRIQSAFTRFWWDTTLGTKKMCWLSWSKLTRAKKHGGLGFREVQCFNDALLAKLSWRLLTNPSCLLSRVLIGKYCKYQDFLNVPINSSTSHGWRGILIGRDLLKSQLGRAIDDGRTTSIWNDPWLSLKKPTKPIGPPNLPDKNLKVSDLITEQTGDWNREKIAKILPAHGIEIQALRPSRKGASDSFIWLPTRSGEYSVKTGYHVALEQTTDPHLNQNPHQVNWNLDIWQAKTSPKLKVFLWKVVQEALPSGENLLNRGILENACCTHCGDLETTEHLFFHCKYAKEVWSLAPLSTTINPNLFQTFALTLKDSKAWLALPPTRAGAGPLFPWIVWAIWKARNQLIFEDRTFSPRETMTKATVEAREWQQAQLTPQKTPTGFKPPTGTGTPPNTVSCFTDGAWCDKSGIGGLGWIFTNDAGDTTLKGKEAERFVTSSLMAEALSIRSALLHALETGFTKIHLKSDALGLIRAISSQEQIIEIYGILFDIHALATMFDSIHFSYIPRSQNSLAYSIAKDAKIRFVNLISQRDPQVVTVGNV</sequence>
<dbReference type="Pfam" id="PF13966">
    <property type="entry name" value="zf-RVT"/>
    <property type="match status" value="1"/>
</dbReference>
<proteinExistence type="predicted"/>
<evidence type="ECO:0000313" key="3">
    <source>
        <dbReference type="Proteomes" id="UP000467841"/>
    </source>
</evidence>
<dbReference type="Pfam" id="PF00078">
    <property type="entry name" value="RVT_1"/>
    <property type="match status" value="1"/>
</dbReference>
<dbReference type="InterPro" id="IPR036691">
    <property type="entry name" value="Endo/exonu/phosph_ase_sf"/>
</dbReference>
<gene>
    <name evidence="2" type="ORF">MERR_LOCUS27587</name>
</gene>
<dbReference type="InterPro" id="IPR005135">
    <property type="entry name" value="Endo/exonuclease/phosphatase"/>
</dbReference>
<dbReference type="PANTHER" id="PTHR33116:SF86">
    <property type="entry name" value="REVERSE TRANSCRIPTASE DOMAIN-CONTAINING PROTEIN"/>
    <property type="match status" value="1"/>
</dbReference>
<comment type="caution">
    <text evidence="2">The sequence shown here is derived from an EMBL/GenBank/DDBJ whole genome shotgun (WGS) entry which is preliminary data.</text>
</comment>
<reference evidence="2" key="1">
    <citation type="submission" date="2020-01" db="EMBL/GenBank/DDBJ databases">
        <authorList>
            <person name="Mishra B."/>
        </authorList>
    </citation>
    <scope>NUCLEOTIDE SEQUENCE [LARGE SCALE GENOMIC DNA]</scope>
</reference>
<dbReference type="OrthoDB" id="1107864at2759"/>
<dbReference type="SUPFAM" id="SSF56672">
    <property type="entry name" value="DNA/RNA polymerases"/>
    <property type="match status" value="1"/>
</dbReference>
<evidence type="ECO:0000259" key="1">
    <source>
        <dbReference type="PROSITE" id="PS50878"/>
    </source>
</evidence>
<accession>A0A6D2JK79</accession>
<keyword evidence="3" id="KW-1185">Reference proteome</keyword>
<dbReference type="InterPro" id="IPR000477">
    <property type="entry name" value="RT_dom"/>
</dbReference>
<dbReference type="InterPro" id="IPR002156">
    <property type="entry name" value="RNaseH_domain"/>
</dbReference>
<dbReference type="SUPFAM" id="SSF56219">
    <property type="entry name" value="DNase I-like"/>
    <property type="match status" value="1"/>
</dbReference>
<dbReference type="InterPro" id="IPR036397">
    <property type="entry name" value="RNaseH_sf"/>
</dbReference>
<dbReference type="Proteomes" id="UP000467841">
    <property type="component" value="Unassembled WGS sequence"/>
</dbReference>
<protein>
    <recommendedName>
        <fullName evidence="1">Reverse transcriptase domain-containing protein</fullName>
    </recommendedName>
</protein>
<dbReference type="PANTHER" id="PTHR33116">
    <property type="entry name" value="REVERSE TRANSCRIPTASE ZINC-BINDING DOMAIN-CONTAINING PROTEIN-RELATED-RELATED"/>
    <property type="match status" value="1"/>
</dbReference>
<dbReference type="EMBL" id="CACVBM020001228">
    <property type="protein sequence ID" value="CAA7040352.1"/>
    <property type="molecule type" value="Genomic_DNA"/>
</dbReference>
<dbReference type="SUPFAM" id="SSF53098">
    <property type="entry name" value="Ribonuclease H-like"/>
    <property type="match status" value="1"/>
</dbReference>
<dbReference type="Gene3D" id="3.60.10.10">
    <property type="entry name" value="Endonuclease/exonuclease/phosphatase"/>
    <property type="match status" value="1"/>
</dbReference>
<dbReference type="InterPro" id="IPR043502">
    <property type="entry name" value="DNA/RNA_pol_sf"/>
</dbReference>
<dbReference type="Pfam" id="PF13456">
    <property type="entry name" value="RVT_3"/>
    <property type="match status" value="1"/>
</dbReference>
<organism evidence="2 3">
    <name type="scientific">Microthlaspi erraticum</name>
    <dbReference type="NCBI Taxonomy" id="1685480"/>
    <lineage>
        <taxon>Eukaryota</taxon>
        <taxon>Viridiplantae</taxon>
        <taxon>Streptophyta</taxon>
        <taxon>Embryophyta</taxon>
        <taxon>Tracheophyta</taxon>
        <taxon>Spermatophyta</taxon>
        <taxon>Magnoliopsida</taxon>
        <taxon>eudicotyledons</taxon>
        <taxon>Gunneridae</taxon>
        <taxon>Pentapetalae</taxon>
        <taxon>rosids</taxon>
        <taxon>malvids</taxon>
        <taxon>Brassicales</taxon>
        <taxon>Brassicaceae</taxon>
        <taxon>Coluteocarpeae</taxon>
        <taxon>Microthlaspi</taxon>
    </lineage>
</organism>
<name>A0A6D2JK79_9BRAS</name>
<dbReference type="InterPro" id="IPR026960">
    <property type="entry name" value="RVT-Znf"/>
</dbReference>
<dbReference type="CDD" id="cd06222">
    <property type="entry name" value="RNase_H_like"/>
    <property type="match status" value="1"/>
</dbReference>
<dbReference type="PROSITE" id="PS50878">
    <property type="entry name" value="RT_POL"/>
    <property type="match status" value="1"/>
</dbReference>
<dbReference type="Gene3D" id="3.30.420.10">
    <property type="entry name" value="Ribonuclease H-like superfamily/Ribonuclease H"/>
    <property type="match status" value="1"/>
</dbReference>
<dbReference type="CDD" id="cd01650">
    <property type="entry name" value="RT_nLTR_like"/>
    <property type="match status" value="1"/>
</dbReference>
<feature type="domain" description="Reverse transcriptase" evidence="1">
    <location>
        <begin position="427"/>
        <end position="709"/>
    </location>
</feature>